<reference evidence="2 3" key="1">
    <citation type="submission" date="2019-05" db="EMBL/GenBank/DDBJ databases">
        <title>Emergence of the Ug99 lineage of the wheat stem rust pathogen through somatic hybridization.</title>
        <authorList>
            <person name="Li F."/>
            <person name="Upadhyaya N.M."/>
            <person name="Sperschneider J."/>
            <person name="Matny O."/>
            <person name="Nguyen-Phuc H."/>
            <person name="Mago R."/>
            <person name="Raley C."/>
            <person name="Miller M.E."/>
            <person name="Silverstein K.A.T."/>
            <person name="Henningsen E."/>
            <person name="Hirsch C.D."/>
            <person name="Visser B."/>
            <person name="Pretorius Z.A."/>
            <person name="Steffenson B.J."/>
            <person name="Schwessinger B."/>
            <person name="Dodds P.N."/>
            <person name="Figueroa M."/>
        </authorList>
    </citation>
    <scope>NUCLEOTIDE SEQUENCE [LARGE SCALE GENOMIC DNA]</scope>
    <source>
        <strain evidence="2">21-0</strain>
    </source>
</reference>
<dbReference type="EMBL" id="VSWC01000132">
    <property type="protein sequence ID" value="KAA1079784.1"/>
    <property type="molecule type" value="Genomic_DNA"/>
</dbReference>
<evidence type="ECO:0000256" key="1">
    <source>
        <dbReference type="SAM" id="SignalP"/>
    </source>
</evidence>
<keyword evidence="1" id="KW-0732">Signal</keyword>
<proteinExistence type="predicted"/>
<dbReference type="Proteomes" id="UP000324748">
    <property type="component" value="Unassembled WGS sequence"/>
</dbReference>
<feature type="chain" id="PRO_5022672817" evidence="1">
    <location>
        <begin position="22"/>
        <end position="76"/>
    </location>
</feature>
<feature type="signal peptide" evidence="1">
    <location>
        <begin position="1"/>
        <end position="21"/>
    </location>
</feature>
<evidence type="ECO:0000313" key="2">
    <source>
        <dbReference type="EMBL" id="KAA1079784.1"/>
    </source>
</evidence>
<sequence length="76" mass="7930">MRFLIAGIFVGLMVVCTGVFAAPLNSAPIEAMTKSSLVPSGQILWSPFRDGTGRQPTDHTVLGAFHAAFGGPLGGW</sequence>
<comment type="caution">
    <text evidence="2">The sequence shown here is derived from an EMBL/GenBank/DDBJ whole genome shotgun (WGS) entry which is preliminary data.</text>
</comment>
<protein>
    <submittedName>
        <fullName evidence="2">Uncharacterized protein</fullName>
    </submittedName>
</protein>
<accession>A0A5B0MUI0</accession>
<name>A0A5B0MUI0_PUCGR</name>
<organism evidence="2 3">
    <name type="scientific">Puccinia graminis f. sp. tritici</name>
    <dbReference type="NCBI Taxonomy" id="56615"/>
    <lineage>
        <taxon>Eukaryota</taxon>
        <taxon>Fungi</taxon>
        <taxon>Dikarya</taxon>
        <taxon>Basidiomycota</taxon>
        <taxon>Pucciniomycotina</taxon>
        <taxon>Pucciniomycetes</taxon>
        <taxon>Pucciniales</taxon>
        <taxon>Pucciniaceae</taxon>
        <taxon>Puccinia</taxon>
    </lineage>
</organism>
<gene>
    <name evidence="2" type="ORF">PGT21_024131</name>
</gene>
<evidence type="ECO:0000313" key="3">
    <source>
        <dbReference type="Proteomes" id="UP000324748"/>
    </source>
</evidence>
<dbReference type="AlphaFoldDB" id="A0A5B0MUI0"/>
<keyword evidence="3" id="KW-1185">Reference proteome</keyword>